<evidence type="ECO:0000313" key="1">
    <source>
        <dbReference type="Proteomes" id="UP000095283"/>
    </source>
</evidence>
<protein>
    <submittedName>
        <fullName evidence="2">Ovule protein</fullName>
    </submittedName>
</protein>
<accession>A0A1I7WB77</accession>
<name>A0A1I7WB77_HETBA</name>
<proteinExistence type="predicted"/>
<organism evidence="1 2">
    <name type="scientific">Heterorhabditis bacteriophora</name>
    <name type="common">Entomopathogenic nematode worm</name>
    <dbReference type="NCBI Taxonomy" id="37862"/>
    <lineage>
        <taxon>Eukaryota</taxon>
        <taxon>Metazoa</taxon>
        <taxon>Ecdysozoa</taxon>
        <taxon>Nematoda</taxon>
        <taxon>Chromadorea</taxon>
        <taxon>Rhabditida</taxon>
        <taxon>Rhabditina</taxon>
        <taxon>Rhabditomorpha</taxon>
        <taxon>Strongyloidea</taxon>
        <taxon>Heterorhabditidae</taxon>
        <taxon>Heterorhabditis</taxon>
    </lineage>
</organism>
<evidence type="ECO:0000313" key="2">
    <source>
        <dbReference type="WBParaSite" id="Hba_01931"/>
    </source>
</evidence>
<dbReference type="AlphaFoldDB" id="A0A1I7WB77"/>
<dbReference type="Proteomes" id="UP000095283">
    <property type="component" value="Unplaced"/>
</dbReference>
<keyword evidence="1" id="KW-1185">Reference proteome</keyword>
<reference evidence="2" key="1">
    <citation type="submission" date="2016-11" db="UniProtKB">
        <authorList>
            <consortium name="WormBaseParasite"/>
        </authorList>
    </citation>
    <scope>IDENTIFICATION</scope>
</reference>
<sequence>MYKYLQTSVNIFKHGPIKIFLNMELSTTLGIFHTSERIFVNEFYAIVPLTLTSHFEGLSRSFEGIPKIDCSLLI</sequence>
<dbReference type="WBParaSite" id="Hba_01931">
    <property type="protein sequence ID" value="Hba_01931"/>
    <property type="gene ID" value="Hba_01931"/>
</dbReference>